<evidence type="ECO:0000256" key="5">
    <source>
        <dbReference type="SAM" id="MobiDB-lite"/>
    </source>
</evidence>
<dbReference type="Proteomes" id="UP000008783">
    <property type="component" value="Unassembled WGS sequence"/>
</dbReference>
<comment type="catalytic activity">
    <reaction evidence="1">
        <text>Hydrolysis of terminal, non-reducing alpha-D-galactose residues in alpha-D-galactosides, including galactose oligosaccharides, galactomannans and galactolipids.</text>
        <dbReference type="EC" id="3.2.1.22"/>
    </reaction>
</comment>
<dbReference type="AlphaFoldDB" id="E3KAR5"/>
<name>E3KAR5_PUCGT</name>
<dbReference type="InParanoid" id="E3KAR5"/>
<dbReference type="GeneID" id="10536583"/>
<evidence type="ECO:0000256" key="4">
    <source>
        <dbReference type="ARBA" id="ARBA00049426"/>
    </source>
</evidence>
<feature type="region of interest" description="Disordered" evidence="5">
    <location>
        <begin position="952"/>
        <end position="1001"/>
    </location>
</feature>
<feature type="region of interest" description="Disordered" evidence="5">
    <location>
        <begin position="1119"/>
        <end position="1145"/>
    </location>
</feature>
<dbReference type="KEGG" id="pgr:PGTG_06805"/>
<comment type="catalytic activity">
    <reaction evidence="4">
        <text>alpha-D-galactosyl-(1-&gt;3)-1D-myo-inositol + sucrose = raffinose + myo-inositol</text>
        <dbReference type="Rhea" id="RHEA:20161"/>
        <dbReference type="ChEBI" id="CHEBI:16634"/>
        <dbReference type="ChEBI" id="CHEBI:17268"/>
        <dbReference type="ChEBI" id="CHEBI:17505"/>
        <dbReference type="ChEBI" id="CHEBI:17992"/>
        <dbReference type="EC" id="2.4.1.82"/>
    </reaction>
</comment>
<dbReference type="SUPFAM" id="SSF51445">
    <property type="entry name" value="(Trans)glycosidases"/>
    <property type="match status" value="1"/>
</dbReference>
<proteinExistence type="inferred from homology"/>
<keyword evidence="7" id="KW-1185">Reference proteome</keyword>
<dbReference type="InterPro" id="IPR008811">
    <property type="entry name" value="Glycosyl_hydrolases_36"/>
</dbReference>
<dbReference type="GO" id="GO:0047274">
    <property type="term" value="F:galactinol-sucrose galactosyltransferase activity"/>
    <property type="evidence" value="ECO:0007669"/>
    <property type="project" value="UniProtKB-EC"/>
</dbReference>
<organism evidence="6 7">
    <name type="scientific">Puccinia graminis f. sp. tritici (strain CRL 75-36-700-3 / race SCCL)</name>
    <name type="common">Black stem rust fungus</name>
    <dbReference type="NCBI Taxonomy" id="418459"/>
    <lineage>
        <taxon>Eukaryota</taxon>
        <taxon>Fungi</taxon>
        <taxon>Dikarya</taxon>
        <taxon>Basidiomycota</taxon>
        <taxon>Pucciniomycotina</taxon>
        <taxon>Pucciniomycetes</taxon>
        <taxon>Pucciniales</taxon>
        <taxon>Pucciniaceae</taxon>
        <taxon>Puccinia</taxon>
    </lineage>
</organism>
<feature type="compositionally biased region" description="Polar residues" evidence="5">
    <location>
        <begin position="984"/>
        <end position="996"/>
    </location>
</feature>
<comment type="similarity">
    <text evidence="2">Belongs to the glycosyl hydrolases 36 family.</text>
</comment>
<dbReference type="VEuPathDB" id="FungiDB:PGTG_06805"/>
<evidence type="ECO:0000313" key="6">
    <source>
        <dbReference type="EMBL" id="EFP81184.2"/>
    </source>
</evidence>
<dbReference type="HOGENOM" id="CLU_008518_0_0_1"/>
<evidence type="ECO:0000256" key="2">
    <source>
        <dbReference type="ARBA" id="ARBA00007240"/>
    </source>
</evidence>
<dbReference type="OrthoDB" id="4664297at2759"/>
<gene>
    <name evidence="6" type="ORF">PGTG_06805</name>
</gene>
<dbReference type="Gene3D" id="3.20.20.70">
    <property type="entry name" value="Aldolase class I"/>
    <property type="match status" value="1"/>
</dbReference>
<reference key="1">
    <citation type="submission" date="2007-01" db="EMBL/GenBank/DDBJ databases">
        <title>The Genome Sequence of Puccinia graminis f. sp. tritici Strain CRL 75-36-700-3.</title>
        <authorList>
            <consortium name="The Broad Institute Genome Sequencing Platform"/>
            <person name="Birren B."/>
            <person name="Lander E."/>
            <person name="Galagan J."/>
            <person name="Nusbaum C."/>
            <person name="Devon K."/>
            <person name="Cuomo C."/>
            <person name="Jaffe D."/>
            <person name="Butler J."/>
            <person name="Alvarez P."/>
            <person name="Gnerre S."/>
            <person name="Grabherr M."/>
            <person name="Mauceli E."/>
            <person name="Brockman W."/>
            <person name="Young S."/>
            <person name="LaButti K."/>
            <person name="Sykes S."/>
            <person name="DeCaprio D."/>
            <person name="Crawford M."/>
            <person name="Koehrsen M."/>
            <person name="Engels R."/>
            <person name="Montgomery P."/>
            <person name="Pearson M."/>
            <person name="Howarth C."/>
            <person name="Larson L."/>
            <person name="White J."/>
            <person name="Zeng Q."/>
            <person name="Kodira C."/>
            <person name="Yandava C."/>
            <person name="Alvarado L."/>
            <person name="O'Leary S."/>
            <person name="Szabo L."/>
            <person name="Dean R."/>
            <person name="Schein J."/>
        </authorList>
    </citation>
    <scope>NUCLEOTIDE SEQUENCE</scope>
    <source>
        <strain>CRL 75-36-700-3</strain>
    </source>
</reference>
<feature type="compositionally biased region" description="Low complexity" evidence="5">
    <location>
        <begin position="844"/>
        <end position="859"/>
    </location>
</feature>
<dbReference type="eggNOG" id="ENOG502QPVE">
    <property type="taxonomic scope" value="Eukaryota"/>
</dbReference>
<reference evidence="7" key="2">
    <citation type="journal article" date="2011" name="Proc. Natl. Acad. Sci. U.S.A.">
        <title>Obligate biotrophy features unraveled by the genomic analysis of rust fungi.</title>
        <authorList>
            <person name="Duplessis S."/>
            <person name="Cuomo C.A."/>
            <person name="Lin Y.-C."/>
            <person name="Aerts A."/>
            <person name="Tisserant E."/>
            <person name="Veneault-Fourrey C."/>
            <person name="Joly D.L."/>
            <person name="Hacquard S."/>
            <person name="Amselem J."/>
            <person name="Cantarel B.L."/>
            <person name="Chiu R."/>
            <person name="Coutinho P.M."/>
            <person name="Feau N."/>
            <person name="Field M."/>
            <person name="Frey P."/>
            <person name="Gelhaye E."/>
            <person name="Goldberg J."/>
            <person name="Grabherr M.G."/>
            <person name="Kodira C.D."/>
            <person name="Kohler A."/>
            <person name="Kuees U."/>
            <person name="Lindquist E.A."/>
            <person name="Lucas S.M."/>
            <person name="Mago R."/>
            <person name="Mauceli E."/>
            <person name="Morin E."/>
            <person name="Murat C."/>
            <person name="Pangilinan J.L."/>
            <person name="Park R."/>
            <person name="Pearson M."/>
            <person name="Quesneville H."/>
            <person name="Rouhier N."/>
            <person name="Sakthikumar S."/>
            <person name="Salamov A.A."/>
            <person name="Schmutz J."/>
            <person name="Selles B."/>
            <person name="Shapiro H."/>
            <person name="Tanguay P."/>
            <person name="Tuskan G.A."/>
            <person name="Henrissat B."/>
            <person name="Van de Peer Y."/>
            <person name="Rouze P."/>
            <person name="Ellis J.G."/>
            <person name="Dodds P.N."/>
            <person name="Schein J.E."/>
            <person name="Zhong S."/>
            <person name="Hamelin R.C."/>
            <person name="Grigoriev I.V."/>
            <person name="Szabo L.J."/>
            <person name="Martin F."/>
        </authorList>
    </citation>
    <scope>NUCLEOTIDE SEQUENCE [LARGE SCALE GENOMIC DNA]</scope>
    <source>
        <strain evidence="7">CRL 75-36-700-3 / race SCCL</strain>
    </source>
</reference>
<dbReference type="InterPro" id="IPR017853">
    <property type="entry name" value="GH"/>
</dbReference>
<dbReference type="Pfam" id="PF05691">
    <property type="entry name" value="Raffinose_syn"/>
    <property type="match status" value="1"/>
</dbReference>
<keyword evidence="3" id="KW-0119">Carbohydrate metabolism</keyword>
<sequence>MEHSFHFYPPINSTTISQPTNFSFYGFQSESDTTQITPELWISHSSSPEQQQEWEAISFNKLNDQTQLWHTTIQLKPNSLYSFTYRLKLKKTTTEETIIWIAKPTQDAHIQTTANNNNNNNNTFIQHLLKTLSNNTIQYNNNNQQTIQHNRLTLKPTAIHHHQNAQLHPIPLPTSQDHDHHYILAFQRTKPTWFTPQPLRNLSEIPETLDTQLLIIADTQQLAIILPISTQTHSSSIRATPASPLTISTQFNTTTPEPKPELVLITGPTSELRRMIIELLPHQLHPDQAATVLPPPQPKGMGYCTWNSLGPKYTLSQVIAILDSFRVHRILPALDRLLLDDGWQDLNGNRLAGWGAPQSWLDIPLPHPSTLTEAVKAIKNYPGSPIQLVGVWITITGYWGGIDPHSELMHSYDLQKWAIRPSSSHSPSPPGDDDLCWLLPSRARLRSFWDSYFGFLRAAGVDFVKMDNQAGLDRLLFCETDPSEDPHTYRSTLLDLVDELMSVHFVQQPGSEENVIHSMAHSPSIWFREDRKDGLHGLSCKKKKVMRTSDDFFPDLKTPNGHRWHILSNAFVSILAQGRGYIPDFDMTMSRHEWAGYHGCFRAFSSAPIYLTDRLGQHDLALCERLTAILKADPSRRAVVQPSDGSAGAVLSSCALGKPALELSDPASPWGLLKVSLAVPYSSGALIGIWNVKQDDSCSSTKAIDVLTARDIAESMMDLRSLASLQKDGPVESKKVDLALVSLHQPLEDSPLPIIRRLELLRDFDLEAERHLPQSSSPPIVECVLDGRPESAFEVWRIASFLDLPPPPILPKGSQTTEDIRIQVASLGLLDQFVGLCAVTTTSPPSSSVVNQPLSSSGSDQPAVGQLRPSETETVDERDGTEDGGLVDFVAAILRRPASLKKTQRLSAILRRILRHPLRSIVFELRSLAKLGWNWLVSLFFYFFFSPLSSSSSPSGSSSSIQKAHRPGHHRLSSDTPSAHDPQLPSTTTKTSSGSVDDQPEGVRFRSLFNGPLGFLICLTRPPSHSNHHHHNSSSSSSSSSLSALIQLRVNGHLVPLDQDGIDGSLHPPPHHHLTVDMVPIPHHSSFSTGADPDPDARIDQSLFFVTIDPAGLDFGPNSSAPVLELGSSGPSAQPRSPHPSLSGHYWEISVHRKKAGS</sequence>
<evidence type="ECO:0000256" key="3">
    <source>
        <dbReference type="ARBA" id="ARBA00023277"/>
    </source>
</evidence>
<dbReference type="GO" id="GO:0004557">
    <property type="term" value="F:alpha-galactosidase activity"/>
    <property type="evidence" value="ECO:0007669"/>
    <property type="project" value="UniProtKB-EC"/>
</dbReference>
<evidence type="ECO:0000313" key="7">
    <source>
        <dbReference type="Proteomes" id="UP000008783"/>
    </source>
</evidence>
<dbReference type="InterPro" id="IPR013785">
    <property type="entry name" value="Aldolase_TIM"/>
</dbReference>
<feature type="region of interest" description="Disordered" evidence="5">
    <location>
        <begin position="844"/>
        <end position="881"/>
    </location>
</feature>
<dbReference type="PANTHER" id="PTHR31268">
    <property type="match status" value="1"/>
</dbReference>
<accession>E3KAR5</accession>
<dbReference type="PANTHER" id="PTHR31268:SF32">
    <property type="entry name" value="GALACTINOL--SUCROSE GALACTOSYLTRANSFERASE 2-RELATED"/>
    <property type="match status" value="1"/>
</dbReference>
<evidence type="ECO:0000256" key="1">
    <source>
        <dbReference type="ARBA" id="ARBA00001255"/>
    </source>
</evidence>
<protein>
    <submittedName>
        <fullName evidence="6">Uncharacterized protein</fullName>
    </submittedName>
</protein>
<dbReference type="EMBL" id="DS178278">
    <property type="protein sequence ID" value="EFP81184.2"/>
    <property type="molecule type" value="Genomic_DNA"/>
</dbReference>
<dbReference type="RefSeq" id="XP_003325603.2">
    <property type="nucleotide sequence ID" value="XM_003325555.2"/>
</dbReference>
<dbReference type="STRING" id="418459.E3KAR5"/>